<reference evidence="2" key="1">
    <citation type="journal article" date="2023" name="Mol. Phylogenet. Evol.">
        <title>Genome-scale phylogeny and comparative genomics of the fungal order Sordariales.</title>
        <authorList>
            <person name="Hensen N."/>
            <person name="Bonometti L."/>
            <person name="Westerberg I."/>
            <person name="Brannstrom I.O."/>
            <person name="Guillou S."/>
            <person name="Cros-Aarteil S."/>
            <person name="Calhoun S."/>
            <person name="Haridas S."/>
            <person name="Kuo A."/>
            <person name="Mondo S."/>
            <person name="Pangilinan J."/>
            <person name="Riley R."/>
            <person name="LaButti K."/>
            <person name="Andreopoulos B."/>
            <person name="Lipzen A."/>
            <person name="Chen C."/>
            <person name="Yan M."/>
            <person name="Daum C."/>
            <person name="Ng V."/>
            <person name="Clum A."/>
            <person name="Steindorff A."/>
            <person name="Ohm R.A."/>
            <person name="Martin F."/>
            <person name="Silar P."/>
            <person name="Natvig D.O."/>
            <person name="Lalanne C."/>
            <person name="Gautier V."/>
            <person name="Ament-Velasquez S.L."/>
            <person name="Kruys A."/>
            <person name="Hutchinson M.I."/>
            <person name="Powell A.J."/>
            <person name="Barry K."/>
            <person name="Miller A.N."/>
            <person name="Grigoriev I.V."/>
            <person name="Debuchy R."/>
            <person name="Gladieux P."/>
            <person name="Hiltunen Thoren M."/>
            <person name="Johannesson H."/>
        </authorList>
    </citation>
    <scope>NUCLEOTIDE SEQUENCE</scope>
    <source>
        <strain evidence="2">SMH4131-1</strain>
    </source>
</reference>
<evidence type="ECO:0000256" key="1">
    <source>
        <dbReference type="SAM" id="MobiDB-lite"/>
    </source>
</evidence>
<sequence>MASAANTAVREKRRRSSAQDIEKLNVLKALTAAEYSRRQFVLNYAASRSTQLLIPGRKSGAIKEAEEWVVGWLSQNGFGTITNEFFKYMVDSRLWTTFVGDDIAFPFTFMHQVVQAQRAHDQSVTGSTHPSHESETTLTNSSVDDSPKQRRGSSSTGTNMKPPSQHKLSTEKQSPTPAPQPQTLTEKDSTAAAAAREKKRSLSLNSIDDLKWPSTSTNSKKPDTNRDGSSQDKFPFLMRLSRSWSQRLAS</sequence>
<feature type="region of interest" description="Disordered" evidence="1">
    <location>
        <begin position="120"/>
        <end position="250"/>
    </location>
</feature>
<feature type="compositionally biased region" description="Basic and acidic residues" evidence="1">
    <location>
        <begin position="220"/>
        <end position="230"/>
    </location>
</feature>
<gene>
    <name evidence="2" type="ORF">B0T19DRAFT_3992</name>
</gene>
<proteinExistence type="predicted"/>
<accession>A0AAE0J1Q8</accession>
<keyword evidence="3" id="KW-1185">Reference proteome</keyword>
<dbReference type="Proteomes" id="UP001286456">
    <property type="component" value="Unassembled WGS sequence"/>
</dbReference>
<comment type="caution">
    <text evidence="2">The sequence shown here is derived from an EMBL/GenBank/DDBJ whole genome shotgun (WGS) entry which is preliminary data.</text>
</comment>
<evidence type="ECO:0000313" key="2">
    <source>
        <dbReference type="EMBL" id="KAK3335279.1"/>
    </source>
</evidence>
<name>A0AAE0J1Q8_9PEZI</name>
<reference evidence="2" key="2">
    <citation type="submission" date="2023-06" db="EMBL/GenBank/DDBJ databases">
        <authorList>
            <consortium name="Lawrence Berkeley National Laboratory"/>
            <person name="Haridas S."/>
            <person name="Hensen N."/>
            <person name="Bonometti L."/>
            <person name="Westerberg I."/>
            <person name="Brannstrom I.O."/>
            <person name="Guillou S."/>
            <person name="Cros-Aarteil S."/>
            <person name="Calhoun S."/>
            <person name="Kuo A."/>
            <person name="Mondo S."/>
            <person name="Pangilinan J."/>
            <person name="Riley R."/>
            <person name="Labutti K."/>
            <person name="Andreopoulos B."/>
            <person name="Lipzen A."/>
            <person name="Chen C."/>
            <person name="Yanf M."/>
            <person name="Daum C."/>
            <person name="Ng V."/>
            <person name="Clum A."/>
            <person name="Steindorff A."/>
            <person name="Ohm R."/>
            <person name="Martin F."/>
            <person name="Silar P."/>
            <person name="Natvig D."/>
            <person name="Lalanne C."/>
            <person name="Gautier V."/>
            <person name="Ament-Velasquez S.L."/>
            <person name="Kruys A."/>
            <person name="Hutchinson M.I."/>
            <person name="Powell A.J."/>
            <person name="Barry K."/>
            <person name="Miller A.N."/>
            <person name="Grigoriev I.V."/>
            <person name="Debuchy R."/>
            <person name="Gladieux P."/>
            <person name="Thoren M.H."/>
            <person name="Johannesson H."/>
        </authorList>
    </citation>
    <scope>NUCLEOTIDE SEQUENCE</scope>
    <source>
        <strain evidence="2">SMH4131-1</strain>
    </source>
</reference>
<organism evidence="2 3">
    <name type="scientific">Cercophora scortea</name>
    <dbReference type="NCBI Taxonomy" id="314031"/>
    <lineage>
        <taxon>Eukaryota</taxon>
        <taxon>Fungi</taxon>
        <taxon>Dikarya</taxon>
        <taxon>Ascomycota</taxon>
        <taxon>Pezizomycotina</taxon>
        <taxon>Sordariomycetes</taxon>
        <taxon>Sordariomycetidae</taxon>
        <taxon>Sordariales</taxon>
        <taxon>Lasiosphaeriaceae</taxon>
        <taxon>Cercophora</taxon>
    </lineage>
</organism>
<dbReference type="AlphaFoldDB" id="A0AAE0J1Q8"/>
<protein>
    <submittedName>
        <fullName evidence="2">Uncharacterized protein</fullName>
    </submittedName>
</protein>
<dbReference type="EMBL" id="JAUEPO010000001">
    <property type="protein sequence ID" value="KAK3335279.1"/>
    <property type="molecule type" value="Genomic_DNA"/>
</dbReference>
<evidence type="ECO:0000313" key="3">
    <source>
        <dbReference type="Proteomes" id="UP001286456"/>
    </source>
</evidence>
<feature type="compositionally biased region" description="Polar residues" evidence="1">
    <location>
        <begin position="152"/>
        <end position="162"/>
    </location>
</feature>